<dbReference type="AlphaFoldDB" id="A0A173SQL9"/>
<name>A0A173SQL9_EUBRA</name>
<gene>
    <name evidence="7" type="ORF">ERS852448_01092</name>
</gene>
<dbReference type="PANTHER" id="PTHR43077:SF10">
    <property type="entry name" value="TRANSPORT PERMEASE PROTEIN"/>
    <property type="match status" value="1"/>
</dbReference>
<dbReference type="Gene3D" id="3.40.1710.10">
    <property type="entry name" value="abc type-2 transporter like domain"/>
    <property type="match status" value="1"/>
</dbReference>
<feature type="transmembrane region" description="Helical" evidence="5">
    <location>
        <begin position="20"/>
        <end position="38"/>
    </location>
</feature>
<dbReference type="Pfam" id="PF12698">
    <property type="entry name" value="ABC2_membrane_3"/>
    <property type="match status" value="2"/>
</dbReference>
<dbReference type="GeneID" id="97389993"/>
<dbReference type="RefSeq" id="WP_055289836.1">
    <property type="nucleotide sequence ID" value="NZ_CP173382.1"/>
</dbReference>
<dbReference type="InterPro" id="IPR017501">
    <property type="entry name" value="Phage_infect_YhgE_C"/>
</dbReference>
<feature type="transmembrane region" description="Helical" evidence="5">
    <location>
        <begin position="600"/>
        <end position="618"/>
    </location>
</feature>
<evidence type="ECO:0000256" key="2">
    <source>
        <dbReference type="ARBA" id="ARBA00022692"/>
    </source>
</evidence>
<dbReference type="STRING" id="39490.ERS852448_01092"/>
<protein>
    <submittedName>
        <fullName evidence="7">YhgE/Pip C-terminal domain</fullName>
    </submittedName>
</protein>
<proteinExistence type="predicted"/>
<evidence type="ECO:0000313" key="7">
    <source>
        <dbReference type="EMBL" id="CUM92663.1"/>
    </source>
</evidence>
<dbReference type="GO" id="GO:0140359">
    <property type="term" value="F:ABC-type transporter activity"/>
    <property type="evidence" value="ECO:0007669"/>
    <property type="project" value="InterPro"/>
</dbReference>
<organism evidence="7 8">
    <name type="scientific">Eubacterium ramulus</name>
    <dbReference type="NCBI Taxonomy" id="39490"/>
    <lineage>
        <taxon>Bacteria</taxon>
        <taxon>Bacillati</taxon>
        <taxon>Bacillota</taxon>
        <taxon>Clostridia</taxon>
        <taxon>Eubacteriales</taxon>
        <taxon>Eubacteriaceae</taxon>
        <taxon>Eubacterium</taxon>
    </lineage>
</organism>
<sequence>MKNVWKIFQRDMMRVRNNVIALVVIIGISVVPCLYAWFNIAASWDPYSNTGNLKVAVASVDEGYEGSLIPIEINIGDKVLSALRENTQMEWVFTTEEKATSGVKSGKYYAAIVIPKDFSNKMMSVFSEKVEKPEITYYSNAKENAIAPKVTDKGAGAVQRQVNEVFIETVSDTTLTVLQAVSNMTQASGAETIVGNLNTNLNQIAGDLTASAGLLESFSDMTGSAQKLLNSTTEFLQTVQQQTKESRQTFQETSKTFSGLDDSMDAAADSVGTALKSAENVYDQMDQVISGAFSDESADAQQIASTLDTLAGQVGNVVTAYTSVRDSVAAVADKYPETSPLVDAIVVRMDTSIQQQKNLQSKLQDSAKGLRDATTDLGTARSELKNLAAKNRENMSGVSASYKSSVQKSLNQLSASLTSSKQEISSLLSQLDQSANGIYKLTDTADSDLSEIQKVLGDSGELLAEASDRIADTTAKLDKMETSGDFSELEALISGDKSAISTFLAAPVSLDTHKIYEIANYGSSMAPFYSVLSIWIGGIVLVAMLKVNVSENCTKGLKNVELHQIYFGRFITFMIVGLFQSTLIALGDLLYLGIQCEHPFLFLLGCWFSSLVFVNIIYTLTVSLGDIGKAVSVILLVVQVAGTGGTFPIEVAPSFFRAVYPLLPFTHSMAALRETVGGMYGMNYWIDLGKLAIFLGISLIVGLVLRKPIIKANDAFTEKLEETKLM</sequence>
<keyword evidence="2 5" id="KW-0812">Transmembrane</keyword>
<dbReference type="InterPro" id="IPR013525">
    <property type="entry name" value="ABC2_TM"/>
</dbReference>
<feature type="transmembrane region" description="Helical" evidence="5">
    <location>
        <begin position="570"/>
        <end position="594"/>
    </location>
</feature>
<evidence type="ECO:0000256" key="1">
    <source>
        <dbReference type="ARBA" id="ARBA00004141"/>
    </source>
</evidence>
<dbReference type="GO" id="GO:0016020">
    <property type="term" value="C:membrane"/>
    <property type="evidence" value="ECO:0007669"/>
    <property type="project" value="UniProtKB-SubCell"/>
</dbReference>
<comment type="subcellular location">
    <subcellularLocation>
        <location evidence="1">Membrane</location>
        <topology evidence="1">Multi-pass membrane protein</topology>
    </subcellularLocation>
</comment>
<dbReference type="NCBIfam" id="TIGR03062">
    <property type="entry name" value="pip_yhgE_Cterm"/>
    <property type="match status" value="1"/>
</dbReference>
<evidence type="ECO:0000256" key="3">
    <source>
        <dbReference type="ARBA" id="ARBA00022989"/>
    </source>
</evidence>
<evidence type="ECO:0000256" key="5">
    <source>
        <dbReference type="SAM" id="Phobius"/>
    </source>
</evidence>
<dbReference type="PANTHER" id="PTHR43077">
    <property type="entry name" value="TRANSPORT PERMEASE YVFS-RELATED"/>
    <property type="match status" value="1"/>
</dbReference>
<reference evidence="7 8" key="1">
    <citation type="submission" date="2015-09" db="EMBL/GenBank/DDBJ databases">
        <authorList>
            <consortium name="Pathogen Informatics"/>
        </authorList>
    </citation>
    <scope>NUCLEOTIDE SEQUENCE [LARGE SCALE GENOMIC DNA]</scope>
    <source>
        <strain evidence="7 8">2789STDY5608891</strain>
    </source>
</reference>
<feature type="domain" description="ABC-2 type transporter transmembrane" evidence="6">
    <location>
        <begin position="25"/>
        <end position="172"/>
    </location>
</feature>
<feature type="domain" description="ABC-2 type transporter transmembrane" evidence="6">
    <location>
        <begin position="434"/>
        <end position="703"/>
    </location>
</feature>
<keyword evidence="3 5" id="KW-1133">Transmembrane helix</keyword>
<evidence type="ECO:0000313" key="8">
    <source>
        <dbReference type="Proteomes" id="UP000095492"/>
    </source>
</evidence>
<evidence type="ECO:0000259" key="6">
    <source>
        <dbReference type="Pfam" id="PF12698"/>
    </source>
</evidence>
<evidence type="ECO:0000256" key="4">
    <source>
        <dbReference type="ARBA" id="ARBA00023136"/>
    </source>
</evidence>
<dbReference type="NCBIfam" id="TIGR03061">
    <property type="entry name" value="pip_yhgE_Nterm"/>
    <property type="match status" value="1"/>
</dbReference>
<dbReference type="InterPro" id="IPR051328">
    <property type="entry name" value="T7SS_ABC-Transporter"/>
</dbReference>
<feature type="transmembrane region" description="Helical" evidence="5">
    <location>
        <begin position="630"/>
        <end position="649"/>
    </location>
</feature>
<dbReference type="OrthoDB" id="9811483at2"/>
<feature type="transmembrane region" description="Helical" evidence="5">
    <location>
        <begin position="684"/>
        <end position="705"/>
    </location>
</feature>
<accession>A0A173SQL9</accession>
<dbReference type="InterPro" id="IPR017500">
    <property type="entry name" value="Phage_infect_YhgE_N"/>
</dbReference>
<dbReference type="EMBL" id="CYYA01000006">
    <property type="protein sequence ID" value="CUM92663.1"/>
    <property type="molecule type" value="Genomic_DNA"/>
</dbReference>
<feature type="transmembrane region" description="Helical" evidence="5">
    <location>
        <begin position="528"/>
        <end position="549"/>
    </location>
</feature>
<keyword evidence="4 5" id="KW-0472">Membrane</keyword>
<dbReference type="Proteomes" id="UP000095492">
    <property type="component" value="Unassembled WGS sequence"/>
</dbReference>